<dbReference type="Pfam" id="PF03551">
    <property type="entry name" value="PadR"/>
    <property type="match status" value="1"/>
</dbReference>
<protein>
    <submittedName>
        <fullName evidence="3">PadR family transcriptional regulator</fullName>
    </submittedName>
</protein>
<evidence type="ECO:0000313" key="4">
    <source>
        <dbReference type="Proteomes" id="UP000824241"/>
    </source>
</evidence>
<evidence type="ECO:0000256" key="1">
    <source>
        <dbReference type="SAM" id="MobiDB-lite"/>
    </source>
</evidence>
<feature type="compositionally biased region" description="Basic and acidic residues" evidence="1">
    <location>
        <begin position="123"/>
        <end position="137"/>
    </location>
</feature>
<dbReference type="Gene3D" id="1.10.10.10">
    <property type="entry name" value="Winged helix-like DNA-binding domain superfamily/Winged helix DNA-binding domain"/>
    <property type="match status" value="1"/>
</dbReference>
<dbReference type="SUPFAM" id="SSF46785">
    <property type="entry name" value="Winged helix' DNA-binding domain"/>
    <property type="match status" value="1"/>
</dbReference>
<evidence type="ECO:0000313" key="3">
    <source>
        <dbReference type="EMBL" id="HIR60822.1"/>
    </source>
</evidence>
<reference evidence="3" key="1">
    <citation type="submission" date="2020-10" db="EMBL/GenBank/DDBJ databases">
        <authorList>
            <person name="Gilroy R."/>
        </authorList>
    </citation>
    <scope>NUCLEOTIDE SEQUENCE</scope>
    <source>
        <strain evidence="3">CHK189-12415</strain>
    </source>
</reference>
<sequence>MISGDILRGYNDIIVLGLLSEKDSYGYNLLQEITARSGHSYQMKETTLYSVLSRLEKNGMVRSYEGSETMGRKRTYFHITGDGFRYFQEKCEEWIETRELIDRFALRPALAPPPEPAVTGLNLEREKAPERNRDGHR</sequence>
<dbReference type="InterPro" id="IPR005149">
    <property type="entry name" value="Tscrpt_reg_PadR_N"/>
</dbReference>
<dbReference type="EMBL" id="DVHA01000149">
    <property type="protein sequence ID" value="HIR60822.1"/>
    <property type="molecule type" value="Genomic_DNA"/>
</dbReference>
<dbReference type="InterPro" id="IPR036388">
    <property type="entry name" value="WH-like_DNA-bd_sf"/>
</dbReference>
<accession>A0A9D1DXH2</accession>
<name>A0A9D1DXH2_9FIRM</name>
<evidence type="ECO:0000259" key="2">
    <source>
        <dbReference type="Pfam" id="PF03551"/>
    </source>
</evidence>
<feature type="domain" description="Transcription regulator PadR N-terminal" evidence="2">
    <location>
        <begin position="15"/>
        <end position="88"/>
    </location>
</feature>
<dbReference type="InterPro" id="IPR036390">
    <property type="entry name" value="WH_DNA-bd_sf"/>
</dbReference>
<organism evidence="3 4">
    <name type="scientific">Candidatus Faecivivens stercoravium</name>
    <dbReference type="NCBI Taxonomy" id="2840803"/>
    <lineage>
        <taxon>Bacteria</taxon>
        <taxon>Bacillati</taxon>
        <taxon>Bacillota</taxon>
        <taxon>Clostridia</taxon>
        <taxon>Eubacteriales</taxon>
        <taxon>Oscillospiraceae</taxon>
        <taxon>Oscillospiraceae incertae sedis</taxon>
        <taxon>Candidatus Faecivivens</taxon>
    </lineage>
</organism>
<feature type="region of interest" description="Disordered" evidence="1">
    <location>
        <begin position="109"/>
        <end position="137"/>
    </location>
</feature>
<gene>
    <name evidence="3" type="ORF">IAB37_04530</name>
</gene>
<proteinExistence type="predicted"/>
<dbReference type="InterPro" id="IPR052509">
    <property type="entry name" value="Metal_resp_DNA-bind_regulator"/>
</dbReference>
<comment type="caution">
    <text evidence="3">The sequence shown here is derived from an EMBL/GenBank/DDBJ whole genome shotgun (WGS) entry which is preliminary data.</text>
</comment>
<dbReference type="Proteomes" id="UP000824241">
    <property type="component" value="Unassembled WGS sequence"/>
</dbReference>
<dbReference type="AlphaFoldDB" id="A0A9D1DXH2"/>
<dbReference type="PANTHER" id="PTHR33169">
    <property type="entry name" value="PADR-FAMILY TRANSCRIPTIONAL REGULATOR"/>
    <property type="match status" value="1"/>
</dbReference>
<dbReference type="PANTHER" id="PTHR33169:SF14">
    <property type="entry name" value="TRANSCRIPTIONAL REGULATOR RV3488"/>
    <property type="match status" value="1"/>
</dbReference>
<reference evidence="3" key="2">
    <citation type="journal article" date="2021" name="PeerJ">
        <title>Extensive microbial diversity within the chicken gut microbiome revealed by metagenomics and culture.</title>
        <authorList>
            <person name="Gilroy R."/>
            <person name="Ravi A."/>
            <person name="Getino M."/>
            <person name="Pursley I."/>
            <person name="Horton D.L."/>
            <person name="Alikhan N.F."/>
            <person name="Baker D."/>
            <person name="Gharbi K."/>
            <person name="Hall N."/>
            <person name="Watson M."/>
            <person name="Adriaenssens E.M."/>
            <person name="Foster-Nyarko E."/>
            <person name="Jarju S."/>
            <person name="Secka A."/>
            <person name="Antonio M."/>
            <person name="Oren A."/>
            <person name="Chaudhuri R.R."/>
            <person name="La Ragione R."/>
            <person name="Hildebrand F."/>
            <person name="Pallen M.J."/>
        </authorList>
    </citation>
    <scope>NUCLEOTIDE SEQUENCE</scope>
    <source>
        <strain evidence="3">CHK189-12415</strain>
    </source>
</reference>